<dbReference type="PANTHER" id="PTHR11257">
    <property type="entry name" value="CHEMOSENSORY PROTEIN-RELATED"/>
    <property type="match status" value="1"/>
</dbReference>
<sequence>MSKEILLLVIGVVIGVGMMTCANGQVVTSEILERINVDTYLQNRRLVEYHVSCLVYNGPCDKIGNEIKRLFNSFRYSGISTTECRVCSEEQKRRLSKIAQHWQSHYPQAWRDLNTAMRNR</sequence>
<dbReference type="Pfam" id="PF03392">
    <property type="entry name" value="OS-D"/>
    <property type="match status" value="1"/>
</dbReference>
<accession>A0A226EZL6</accession>
<dbReference type="AlphaFoldDB" id="A0A226EZL6"/>
<dbReference type="EMBL" id="LNIX01000001">
    <property type="protein sequence ID" value="OXA62116.1"/>
    <property type="molecule type" value="Genomic_DNA"/>
</dbReference>
<dbReference type="PANTHER" id="PTHR11257:SF13">
    <property type="entry name" value="GEO07322P1"/>
    <property type="match status" value="1"/>
</dbReference>
<organism evidence="2 3">
    <name type="scientific">Folsomia candida</name>
    <name type="common">Springtail</name>
    <dbReference type="NCBI Taxonomy" id="158441"/>
    <lineage>
        <taxon>Eukaryota</taxon>
        <taxon>Metazoa</taxon>
        <taxon>Ecdysozoa</taxon>
        <taxon>Arthropoda</taxon>
        <taxon>Hexapoda</taxon>
        <taxon>Collembola</taxon>
        <taxon>Entomobryomorpha</taxon>
        <taxon>Isotomoidea</taxon>
        <taxon>Isotomidae</taxon>
        <taxon>Proisotominae</taxon>
        <taxon>Folsomia</taxon>
    </lineage>
</organism>
<gene>
    <name evidence="2" type="ORF">Fcan01_02339</name>
</gene>
<evidence type="ECO:0000313" key="3">
    <source>
        <dbReference type="Proteomes" id="UP000198287"/>
    </source>
</evidence>
<feature type="chain" id="PRO_5013279778" evidence="1">
    <location>
        <begin position="25"/>
        <end position="120"/>
    </location>
</feature>
<dbReference type="SUPFAM" id="SSF100910">
    <property type="entry name" value="Chemosensory protein Csp2"/>
    <property type="match status" value="1"/>
</dbReference>
<keyword evidence="1" id="KW-0732">Signal</keyword>
<dbReference type="InterPro" id="IPR005055">
    <property type="entry name" value="A10/PebIII"/>
</dbReference>
<feature type="signal peptide" evidence="1">
    <location>
        <begin position="1"/>
        <end position="24"/>
    </location>
</feature>
<dbReference type="Proteomes" id="UP000198287">
    <property type="component" value="Unassembled WGS sequence"/>
</dbReference>
<proteinExistence type="predicted"/>
<evidence type="ECO:0000256" key="1">
    <source>
        <dbReference type="SAM" id="SignalP"/>
    </source>
</evidence>
<dbReference type="Gene3D" id="1.10.2080.10">
    <property type="entry name" value="Insect odorant-binding protein A10/Ejaculatory bulb-specific protein 3"/>
    <property type="match status" value="1"/>
</dbReference>
<comment type="caution">
    <text evidence="2">The sequence shown here is derived from an EMBL/GenBank/DDBJ whole genome shotgun (WGS) entry which is preliminary data.</text>
</comment>
<reference evidence="2 3" key="1">
    <citation type="submission" date="2015-12" db="EMBL/GenBank/DDBJ databases">
        <title>The genome of Folsomia candida.</title>
        <authorList>
            <person name="Faddeeva A."/>
            <person name="Derks M.F."/>
            <person name="Anvar Y."/>
            <person name="Smit S."/>
            <person name="Van Straalen N."/>
            <person name="Roelofs D."/>
        </authorList>
    </citation>
    <scope>NUCLEOTIDE SEQUENCE [LARGE SCALE GENOMIC DNA]</scope>
    <source>
        <strain evidence="2 3">VU population</strain>
        <tissue evidence="2">Whole body</tissue>
    </source>
</reference>
<evidence type="ECO:0000313" key="2">
    <source>
        <dbReference type="EMBL" id="OXA62116.1"/>
    </source>
</evidence>
<name>A0A226EZL6_FOLCA</name>
<dbReference type="InterPro" id="IPR036682">
    <property type="entry name" value="OS_D_A10/PebIII_sf"/>
</dbReference>
<dbReference type="OrthoDB" id="6625994at2759"/>
<keyword evidence="3" id="KW-1185">Reference proteome</keyword>
<protein>
    <submittedName>
        <fullName evidence="2">Ejaculatory bulb-specific protein 3</fullName>
    </submittedName>
</protein>